<evidence type="ECO:0000313" key="2">
    <source>
        <dbReference type="EMBL" id="ETR69509.1"/>
    </source>
</evidence>
<dbReference type="GO" id="GO:0005524">
    <property type="term" value="F:ATP binding"/>
    <property type="evidence" value="ECO:0007669"/>
    <property type="project" value="InterPro"/>
</dbReference>
<evidence type="ECO:0000259" key="1">
    <source>
        <dbReference type="Pfam" id="PF01637"/>
    </source>
</evidence>
<accession>A0A1V1P3N2</accession>
<protein>
    <recommendedName>
        <fullName evidence="1">ATPase domain-containing protein</fullName>
    </recommendedName>
</protein>
<dbReference type="InterPro" id="IPR011579">
    <property type="entry name" value="ATPase_dom"/>
</dbReference>
<comment type="caution">
    <text evidence="2">The sequence shown here is derived from an EMBL/GenBank/DDBJ whole genome shotgun (WGS) entry which is preliminary data.</text>
</comment>
<name>A0A1V1P3N2_9BACT</name>
<dbReference type="AlphaFoldDB" id="A0A1V1P3N2"/>
<gene>
    <name evidence="2" type="ORF">OMM_09542</name>
</gene>
<dbReference type="EMBL" id="ATBP01000627">
    <property type="protein sequence ID" value="ETR69509.1"/>
    <property type="molecule type" value="Genomic_DNA"/>
</dbReference>
<dbReference type="PANTHER" id="PTHR34704">
    <property type="entry name" value="ATPASE"/>
    <property type="match status" value="1"/>
</dbReference>
<dbReference type="InterPro" id="IPR027417">
    <property type="entry name" value="P-loop_NTPase"/>
</dbReference>
<dbReference type="SUPFAM" id="SSF52540">
    <property type="entry name" value="P-loop containing nucleoside triphosphate hydrolases"/>
    <property type="match status" value="1"/>
</dbReference>
<dbReference type="Pfam" id="PF01637">
    <property type="entry name" value="ATPase_2"/>
    <property type="match status" value="1"/>
</dbReference>
<reference evidence="3" key="1">
    <citation type="submission" date="2012-11" db="EMBL/GenBank/DDBJ databases">
        <authorList>
            <person name="Lucero-Rivera Y.E."/>
            <person name="Tovar-Ramirez D."/>
        </authorList>
    </citation>
    <scope>NUCLEOTIDE SEQUENCE [LARGE SCALE GENOMIC DNA]</scope>
    <source>
        <strain evidence="3">Araruama</strain>
    </source>
</reference>
<organism evidence="2 3">
    <name type="scientific">Candidatus Magnetoglobus multicellularis str. Araruama</name>
    <dbReference type="NCBI Taxonomy" id="890399"/>
    <lineage>
        <taxon>Bacteria</taxon>
        <taxon>Pseudomonadati</taxon>
        <taxon>Thermodesulfobacteriota</taxon>
        <taxon>Desulfobacteria</taxon>
        <taxon>Desulfobacterales</taxon>
        <taxon>Desulfobacteraceae</taxon>
        <taxon>Candidatus Magnetoglobus</taxon>
    </lineage>
</organism>
<feature type="domain" description="ATPase" evidence="1">
    <location>
        <begin position="5"/>
        <end position="97"/>
    </location>
</feature>
<sequence length="104" mass="12270">MRLPFINREKEIKRINNALSGQDVSFIVIYGRRRCGKSRLLQHVCREQDVYFLADQNAKQLQIMNLSHEIARNMHGFNQVIYPSWESLLNALNDRAKKLFWHAG</sequence>
<evidence type="ECO:0000313" key="3">
    <source>
        <dbReference type="Proteomes" id="UP000189670"/>
    </source>
</evidence>
<proteinExistence type="predicted"/>
<dbReference type="Gene3D" id="3.40.50.300">
    <property type="entry name" value="P-loop containing nucleotide triphosphate hydrolases"/>
    <property type="match status" value="1"/>
</dbReference>
<dbReference type="Proteomes" id="UP000189670">
    <property type="component" value="Unassembled WGS sequence"/>
</dbReference>
<dbReference type="PANTHER" id="PTHR34704:SF1">
    <property type="entry name" value="ATPASE"/>
    <property type="match status" value="1"/>
</dbReference>